<evidence type="ECO:0000313" key="1">
    <source>
        <dbReference type="EMBL" id="MBO1915863.1"/>
    </source>
</evidence>
<name>A0A939NAQ7_PRORE</name>
<protein>
    <submittedName>
        <fullName evidence="1">Uncharacterized protein</fullName>
    </submittedName>
</protein>
<reference evidence="1" key="1">
    <citation type="submission" date="2021-03" db="EMBL/GenBank/DDBJ databases">
        <title>Molecular epidemiology and mechanisms of colistin and carbapenem resistance in Enterobacteriaceae from clinical isolates, the environment and porcine samples in Pretoria, South Africa.</title>
        <authorList>
            <person name="Bogoshi D."/>
            <person name="Mbelle N.M."/>
            <person name="Naidoo V."/>
            <person name="Osei Sekyere J."/>
        </authorList>
    </citation>
    <scope>NUCLEOTIDE SEQUENCE</scope>
    <source>
        <strain evidence="1">C052</strain>
    </source>
</reference>
<sequence length="99" mass="11052">MSTHLIFPTTTPVKESIYNSGNYEYIVELAHTTIESGLASLHDNNIRSSLLSTDGKTLWLSHELDGNFEIANLLSDNLTYGAQLRLYAEPIELHGIFIT</sequence>
<dbReference type="EMBL" id="JAGETQ010000010">
    <property type="protein sequence ID" value="MBO1915863.1"/>
    <property type="molecule type" value="Genomic_DNA"/>
</dbReference>
<accession>A0A939NAQ7</accession>
<evidence type="ECO:0000313" key="2">
    <source>
        <dbReference type="Proteomes" id="UP000664477"/>
    </source>
</evidence>
<dbReference type="Proteomes" id="UP000664477">
    <property type="component" value="Unassembled WGS sequence"/>
</dbReference>
<dbReference type="AlphaFoldDB" id="A0A939NAQ7"/>
<gene>
    <name evidence="1" type="ORF">J4727_03245</name>
</gene>
<proteinExistence type="predicted"/>
<comment type="caution">
    <text evidence="1">The sequence shown here is derived from an EMBL/GenBank/DDBJ whole genome shotgun (WGS) entry which is preliminary data.</text>
</comment>
<organism evidence="1 2">
    <name type="scientific">Providencia rettgeri</name>
    <dbReference type="NCBI Taxonomy" id="587"/>
    <lineage>
        <taxon>Bacteria</taxon>
        <taxon>Pseudomonadati</taxon>
        <taxon>Pseudomonadota</taxon>
        <taxon>Gammaproteobacteria</taxon>
        <taxon>Enterobacterales</taxon>
        <taxon>Morganellaceae</taxon>
        <taxon>Providencia</taxon>
    </lineage>
</organism>